<dbReference type="EMBL" id="JAUHHC010000006">
    <property type="protein sequence ID" value="MDN3922852.1"/>
    <property type="molecule type" value="Genomic_DNA"/>
</dbReference>
<proteinExistence type="predicted"/>
<name>A0ABT8DZ32_9BURK</name>
<dbReference type="Pfam" id="PF01522">
    <property type="entry name" value="Polysacc_deac_1"/>
    <property type="match status" value="1"/>
</dbReference>
<dbReference type="Proteomes" id="UP001228044">
    <property type="component" value="Unassembled WGS sequence"/>
</dbReference>
<dbReference type="SUPFAM" id="SSF88713">
    <property type="entry name" value="Glycoside hydrolase/deacetylase"/>
    <property type="match status" value="1"/>
</dbReference>
<dbReference type="InterPro" id="IPR050248">
    <property type="entry name" value="Polysacc_deacetylase_ArnD"/>
</dbReference>
<dbReference type="InterPro" id="IPR002509">
    <property type="entry name" value="NODB_dom"/>
</dbReference>
<dbReference type="EC" id="3.-.-.-" evidence="2"/>
<dbReference type="GO" id="GO:0016787">
    <property type="term" value="F:hydrolase activity"/>
    <property type="evidence" value="ECO:0007669"/>
    <property type="project" value="UniProtKB-KW"/>
</dbReference>
<dbReference type="PANTHER" id="PTHR10587">
    <property type="entry name" value="GLYCOSYL TRANSFERASE-RELATED"/>
    <property type="match status" value="1"/>
</dbReference>
<sequence length="258" mass="28885">MALAPLMSGAQSCDKPVYLSFDTGHMGVAPLIAETLKKFDAKATFFLANEPTLSGGTTLDEQWAPWWRERAAEGHDFGAHTWEHDIWLEDLPDVDGKSRFKFRTVAGQQEPRIRELSAEQYCESLQHVAQRFQEMTGKPLGPIFRAPAGKTSKALLAAAQRCGFHHVGWSAAGFLGDELPSDRYPNAQLLDKALRTIKPGDILMAHLGIWSRQDPWAPAVLEPLLQGLKERGFCFAPLREHPRYAPVFREWAARGRKP</sequence>
<keyword evidence="3" id="KW-1185">Reference proteome</keyword>
<comment type="caution">
    <text evidence="2">The sequence shown here is derived from an EMBL/GenBank/DDBJ whole genome shotgun (WGS) entry which is preliminary data.</text>
</comment>
<dbReference type="PANTHER" id="PTHR10587:SF137">
    <property type="entry name" value="4-DEOXY-4-FORMAMIDO-L-ARABINOSE-PHOSPHOUNDECAPRENOL DEFORMYLASE ARND-RELATED"/>
    <property type="match status" value="1"/>
</dbReference>
<gene>
    <name evidence="2" type="ORF">QWJ38_21380</name>
</gene>
<dbReference type="InterPro" id="IPR011330">
    <property type="entry name" value="Glyco_hydro/deAcase_b/a-brl"/>
</dbReference>
<keyword evidence="2" id="KW-0378">Hydrolase</keyword>
<evidence type="ECO:0000313" key="3">
    <source>
        <dbReference type="Proteomes" id="UP001228044"/>
    </source>
</evidence>
<dbReference type="PROSITE" id="PS51677">
    <property type="entry name" value="NODB"/>
    <property type="match status" value="1"/>
</dbReference>
<evidence type="ECO:0000313" key="2">
    <source>
        <dbReference type="EMBL" id="MDN3922852.1"/>
    </source>
</evidence>
<dbReference type="CDD" id="cd10917">
    <property type="entry name" value="CE4_NodB_like_6s_7s"/>
    <property type="match status" value="1"/>
</dbReference>
<reference evidence="2 3" key="1">
    <citation type="submission" date="2023-06" db="EMBL/GenBank/DDBJ databases">
        <title>Pelomonas sp. PFR6 16S ribosomal RNA gene Genome sequencing and assembly.</title>
        <authorList>
            <person name="Woo H."/>
        </authorList>
    </citation>
    <scope>NUCLEOTIDE SEQUENCE [LARGE SCALE GENOMIC DNA]</scope>
    <source>
        <strain evidence="2 3">PFR6</strain>
    </source>
</reference>
<protein>
    <submittedName>
        <fullName evidence="2">Polysaccharide deacetylase family protein</fullName>
        <ecNumber evidence="2">3.-.-.-</ecNumber>
    </submittedName>
</protein>
<organism evidence="2 3">
    <name type="scientific">Roseateles violae</name>
    <dbReference type="NCBI Taxonomy" id="3058042"/>
    <lineage>
        <taxon>Bacteria</taxon>
        <taxon>Pseudomonadati</taxon>
        <taxon>Pseudomonadota</taxon>
        <taxon>Betaproteobacteria</taxon>
        <taxon>Burkholderiales</taxon>
        <taxon>Sphaerotilaceae</taxon>
        <taxon>Roseateles</taxon>
    </lineage>
</organism>
<feature type="domain" description="NodB homology" evidence="1">
    <location>
        <begin position="15"/>
        <end position="236"/>
    </location>
</feature>
<evidence type="ECO:0000259" key="1">
    <source>
        <dbReference type="PROSITE" id="PS51677"/>
    </source>
</evidence>
<accession>A0ABT8DZ32</accession>
<dbReference type="Gene3D" id="3.20.20.370">
    <property type="entry name" value="Glycoside hydrolase/deacetylase"/>
    <property type="match status" value="1"/>
</dbReference>